<dbReference type="Proteomes" id="UP000253845">
    <property type="component" value="Unassembled WGS sequence"/>
</dbReference>
<dbReference type="EMBL" id="KZ851907">
    <property type="protein sequence ID" value="RDH22412.1"/>
    <property type="molecule type" value="Genomic_DNA"/>
</dbReference>
<protein>
    <submittedName>
        <fullName evidence="2">Uncharacterized protein</fullName>
    </submittedName>
</protein>
<sequence>MLHSLPPINWIPTARKWPQEPLPVRVGNFWDLDVVFDSYFPGIPPALTVETQRGHFLLASCFFLPFVVPYITCVFLALRPPLTYYRSRCETIEILCLPLISFVSQSDDCKDTCAESYVQFVSFFPLYSSCFLSSNPLFTFYPYDLILFLFFF</sequence>
<evidence type="ECO:0000256" key="1">
    <source>
        <dbReference type="SAM" id="Phobius"/>
    </source>
</evidence>
<reference evidence="2 3" key="1">
    <citation type="submission" date="2018-07" db="EMBL/GenBank/DDBJ databases">
        <title>Section-level genome sequencing of Aspergillus section Nigri to investigate inter- and intra-species variation.</title>
        <authorList>
            <consortium name="DOE Joint Genome Institute"/>
            <person name="Vesth T.C."/>
            <person name="Nybo J.L."/>
            <person name="Theobald S."/>
            <person name="Frisvad J.C."/>
            <person name="Larsen T.O."/>
            <person name="Nielsen K.F."/>
            <person name="Hoof J.B."/>
            <person name="Brandl J."/>
            <person name="Salamov A."/>
            <person name="Riley R."/>
            <person name="Gladden J.M."/>
            <person name="Phatale P."/>
            <person name="Nielsen M.T."/>
            <person name="Lyhne E.K."/>
            <person name="Kogle M.E."/>
            <person name="Strasser K."/>
            <person name="McDonnell E."/>
            <person name="Barry K."/>
            <person name="Clum A."/>
            <person name="Chen C."/>
            <person name="Nolan M."/>
            <person name="Sandor L."/>
            <person name="Kuo A."/>
            <person name="Lipzen A."/>
            <person name="Hainaut M."/>
            <person name="Drula E."/>
            <person name="Tsang A."/>
            <person name="Magnuson J.K."/>
            <person name="Henrissat B."/>
            <person name="Wiebenga A."/>
            <person name="Simmons B.A."/>
            <person name="Makela M.R."/>
            <person name="De vries R.P."/>
            <person name="Grigoriev I.V."/>
            <person name="Mortensen U.H."/>
            <person name="Baker S.E."/>
            <person name="Andersen M.R."/>
        </authorList>
    </citation>
    <scope>NUCLEOTIDE SEQUENCE [LARGE SCALE GENOMIC DNA]</scope>
    <source>
        <strain evidence="2 3">ATCC 13496</strain>
    </source>
</reference>
<name>A0A370C9F7_ASPNG</name>
<proteinExistence type="predicted"/>
<feature type="transmembrane region" description="Helical" evidence="1">
    <location>
        <begin position="56"/>
        <end position="78"/>
    </location>
</feature>
<keyword evidence="1" id="KW-0472">Membrane</keyword>
<organism evidence="2 3">
    <name type="scientific">Aspergillus niger ATCC 13496</name>
    <dbReference type="NCBI Taxonomy" id="1353008"/>
    <lineage>
        <taxon>Eukaryota</taxon>
        <taxon>Fungi</taxon>
        <taxon>Dikarya</taxon>
        <taxon>Ascomycota</taxon>
        <taxon>Pezizomycotina</taxon>
        <taxon>Eurotiomycetes</taxon>
        <taxon>Eurotiomycetidae</taxon>
        <taxon>Eurotiales</taxon>
        <taxon>Aspergillaceae</taxon>
        <taxon>Aspergillus</taxon>
        <taxon>Aspergillus subgen. Circumdati</taxon>
    </lineage>
</organism>
<evidence type="ECO:0000313" key="3">
    <source>
        <dbReference type="Proteomes" id="UP000253845"/>
    </source>
</evidence>
<evidence type="ECO:0000313" key="2">
    <source>
        <dbReference type="EMBL" id="RDH22412.1"/>
    </source>
</evidence>
<keyword evidence="1" id="KW-1133">Transmembrane helix</keyword>
<accession>A0A370C9F7</accession>
<dbReference type="VEuPathDB" id="FungiDB:M747DRAFT_178552"/>
<dbReference type="AlphaFoldDB" id="A0A370C9F7"/>
<keyword evidence="1" id="KW-0812">Transmembrane</keyword>
<gene>
    <name evidence="2" type="ORF">M747DRAFT_178552</name>
</gene>